<evidence type="ECO:0000313" key="6">
    <source>
        <dbReference type="Proteomes" id="UP000183461"/>
    </source>
</evidence>
<sequence>MTHDFTRKGGVVHNEILLPPNAPAEYADRSTLWNAVEAVEKSKNSQLAREVEIALPNELSQSECIALTHEFVQKTFVDKGMCADICIHDPNREQKNIHAHIMLTMRPLNEDGTWADKQRKEYVLDKNGNKIYDKKKRTYKCHTVQTTDWNSREKAEEWRKAWADYINDSLVQRNITDTVDHRSYARQGKLIKPTIHMGVAATQMERKGKRTIKGDTNREIKVINYKINALLRKLEAIDNRLVQMREISQRDSLALMLMRFHENGIEFSQVRGITLSTLRKASKLRDLSHLIAFVQGHNIRTLAELKEKNKETLEELRTHKENMKKQQSRIKVLDELLRNYEYYKNNKAVYQEWQSITKPKKKDRFYNEHRGEIALFEDAKKHFSKTLEDKKITPKAWKKELAELKQAHQNELKEIDRLAEDVSAMETIAYNIDRLAKYEDKQHEVQKKRTYELE</sequence>
<name>A0A1K1MIE3_RUMFL</name>
<dbReference type="InterPro" id="IPR005053">
    <property type="entry name" value="MobA_MobL"/>
</dbReference>
<protein>
    <submittedName>
        <fullName evidence="5">MobA/MobL family protein</fullName>
    </submittedName>
</protein>
<evidence type="ECO:0000256" key="3">
    <source>
        <dbReference type="SAM" id="Coils"/>
    </source>
</evidence>
<accession>A0A1K1MIE3</accession>
<dbReference type="Pfam" id="PF03389">
    <property type="entry name" value="MobA_MobL"/>
    <property type="match status" value="1"/>
</dbReference>
<evidence type="ECO:0000256" key="1">
    <source>
        <dbReference type="ARBA" id="ARBA00010873"/>
    </source>
</evidence>
<feature type="coiled-coil region" evidence="3">
    <location>
        <begin position="398"/>
        <end position="425"/>
    </location>
</feature>
<evidence type="ECO:0000256" key="2">
    <source>
        <dbReference type="ARBA" id="ARBA00022971"/>
    </source>
</evidence>
<dbReference type="NCBIfam" id="NF041496">
    <property type="entry name" value="MobQ"/>
    <property type="match status" value="1"/>
</dbReference>
<evidence type="ECO:0000259" key="4">
    <source>
        <dbReference type="Pfam" id="PF03389"/>
    </source>
</evidence>
<comment type="similarity">
    <text evidence="1">Belongs to the MobA/MobL family.</text>
</comment>
<dbReference type="Gene3D" id="3.30.930.30">
    <property type="match status" value="1"/>
</dbReference>
<dbReference type="AlphaFoldDB" id="A0A1K1MIE3"/>
<reference evidence="5 6" key="1">
    <citation type="submission" date="2016-11" db="EMBL/GenBank/DDBJ databases">
        <authorList>
            <person name="Jaros S."/>
            <person name="Januszkiewicz K."/>
            <person name="Wedrychowicz H."/>
        </authorList>
    </citation>
    <scope>NUCLEOTIDE SEQUENCE [LARGE SCALE GENOMIC DNA]</scope>
    <source>
        <strain evidence="5 6">YL228</strain>
    </source>
</reference>
<feature type="coiled-coil region" evidence="3">
    <location>
        <begin position="302"/>
        <end position="336"/>
    </location>
</feature>
<dbReference type="EMBL" id="FPIP01000002">
    <property type="protein sequence ID" value="SFW22922.1"/>
    <property type="molecule type" value="Genomic_DNA"/>
</dbReference>
<proteinExistence type="inferred from homology"/>
<evidence type="ECO:0000313" key="5">
    <source>
        <dbReference type="EMBL" id="SFW22922.1"/>
    </source>
</evidence>
<feature type="domain" description="MobA/MobL protein" evidence="4">
    <location>
        <begin position="2"/>
        <end position="207"/>
    </location>
</feature>
<organism evidence="5 6">
    <name type="scientific">Ruminococcus flavefaciens</name>
    <dbReference type="NCBI Taxonomy" id="1265"/>
    <lineage>
        <taxon>Bacteria</taxon>
        <taxon>Bacillati</taxon>
        <taxon>Bacillota</taxon>
        <taxon>Clostridia</taxon>
        <taxon>Eubacteriales</taxon>
        <taxon>Oscillospiraceae</taxon>
        <taxon>Ruminococcus</taxon>
    </lineage>
</organism>
<dbReference type="Proteomes" id="UP000183461">
    <property type="component" value="Unassembled WGS sequence"/>
</dbReference>
<keyword evidence="3" id="KW-0175">Coiled coil</keyword>
<gene>
    <name evidence="5" type="ORF">SAMN02910280_1242</name>
</gene>
<keyword evidence="2" id="KW-0184">Conjugation</keyword>